<dbReference type="AlphaFoldDB" id="A0A0D0DVR9"/>
<dbReference type="OrthoDB" id="3067134at2759"/>
<accession>A0A0D0DVR9</accession>
<evidence type="ECO:0000256" key="1">
    <source>
        <dbReference type="SAM" id="MobiDB-lite"/>
    </source>
</evidence>
<evidence type="ECO:0000313" key="2">
    <source>
        <dbReference type="EMBL" id="KIK93696.1"/>
    </source>
</evidence>
<reference evidence="3" key="2">
    <citation type="submission" date="2015-01" db="EMBL/GenBank/DDBJ databases">
        <title>Evolutionary Origins and Diversification of the Mycorrhizal Mutualists.</title>
        <authorList>
            <consortium name="DOE Joint Genome Institute"/>
            <consortium name="Mycorrhizal Genomics Consortium"/>
            <person name="Kohler A."/>
            <person name="Kuo A."/>
            <person name="Nagy L.G."/>
            <person name="Floudas D."/>
            <person name="Copeland A."/>
            <person name="Barry K.W."/>
            <person name="Cichocki N."/>
            <person name="Veneault-Fourrey C."/>
            <person name="LaButti K."/>
            <person name="Lindquist E.A."/>
            <person name="Lipzen A."/>
            <person name="Lundell T."/>
            <person name="Morin E."/>
            <person name="Murat C."/>
            <person name="Riley R."/>
            <person name="Ohm R."/>
            <person name="Sun H."/>
            <person name="Tunlid A."/>
            <person name="Henrissat B."/>
            <person name="Grigoriev I.V."/>
            <person name="Hibbett D.S."/>
            <person name="Martin F."/>
        </authorList>
    </citation>
    <scope>NUCLEOTIDE SEQUENCE [LARGE SCALE GENOMIC DNA]</scope>
    <source>
        <strain evidence="3">Ve08.2h10</strain>
    </source>
</reference>
<feature type="region of interest" description="Disordered" evidence="1">
    <location>
        <begin position="172"/>
        <end position="216"/>
    </location>
</feature>
<sequence length="352" mass="38588">MTVTLVAQANSRTAEFARLFDLFDRVATRRARAIAGDTPEVISADDIVGVPPEFAPVLKNLSTILSIRALRDEERARRAQAKPTSRPRRNTVAVAPFDVGAGAPVQQMKPPQEAEEDSDSPSFPLGERYPFTFKLMLHKLYDLDEWAEKVKNAVETSKSQFKPLAERLSSTVKEATGKEKKSVARARSHSVLASGAKSKLSPVLRQPPTSSARIEDSRVVKKRCIGRRKSLGGPMSTGVWVYDAAISAVEVSGPHPSVEITLSAPRDTASSVENRSRHQSLGGLEGIQAREVARRKVKIAVPLPREDLRNTGTLPLQSRGFECAERHNRTPLVSVSDVEASRRLAFKRPLSS</sequence>
<name>A0A0D0DVR9_9AGAM</name>
<protein>
    <submittedName>
        <fullName evidence="2">Uncharacterized protein</fullName>
    </submittedName>
</protein>
<dbReference type="Proteomes" id="UP000054538">
    <property type="component" value="Unassembled WGS sequence"/>
</dbReference>
<proteinExistence type="predicted"/>
<reference evidence="2 3" key="1">
    <citation type="submission" date="2014-04" db="EMBL/GenBank/DDBJ databases">
        <authorList>
            <consortium name="DOE Joint Genome Institute"/>
            <person name="Kuo A."/>
            <person name="Kohler A."/>
            <person name="Jargeat P."/>
            <person name="Nagy L.G."/>
            <person name="Floudas D."/>
            <person name="Copeland A."/>
            <person name="Barry K.W."/>
            <person name="Cichocki N."/>
            <person name="Veneault-Fourrey C."/>
            <person name="LaButti K."/>
            <person name="Lindquist E.A."/>
            <person name="Lipzen A."/>
            <person name="Lundell T."/>
            <person name="Morin E."/>
            <person name="Murat C."/>
            <person name="Sun H."/>
            <person name="Tunlid A."/>
            <person name="Henrissat B."/>
            <person name="Grigoriev I.V."/>
            <person name="Hibbett D.S."/>
            <person name="Martin F."/>
            <person name="Nordberg H.P."/>
            <person name="Cantor M.N."/>
            <person name="Hua S.X."/>
        </authorList>
    </citation>
    <scope>NUCLEOTIDE SEQUENCE [LARGE SCALE GENOMIC DNA]</scope>
    <source>
        <strain evidence="2 3">Ve08.2h10</strain>
    </source>
</reference>
<evidence type="ECO:0000313" key="3">
    <source>
        <dbReference type="Proteomes" id="UP000054538"/>
    </source>
</evidence>
<dbReference type="InParanoid" id="A0A0D0DVR9"/>
<feature type="region of interest" description="Disordered" evidence="1">
    <location>
        <begin position="76"/>
        <end position="123"/>
    </location>
</feature>
<dbReference type="EMBL" id="KN825164">
    <property type="protein sequence ID" value="KIK93696.1"/>
    <property type="molecule type" value="Genomic_DNA"/>
</dbReference>
<gene>
    <name evidence="2" type="ORF">PAXRUDRAFT_828710</name>
</gene>
<keyword evidence="3" id="KW-1185">Reference proteome</keyword>
<organism evidence="2 3">
    <name type="scientific">Paxillus rubicundulus Ve08.2h10</name>
    <dbReference type="NCBI Taxonomy" id="930991"/>
    <lineage>
        <taxon>Eukaryota</taxon>
        <taxon>Fungi</taxon>
        <taxon>Dikarya</taxon>
        <taxon>Basidiomycota</taxon>
        <taxon>Agaricomycotina</taxon>
        <taxon>Agaricomycetes</taxon>
        <taxon>Agaricomycetidae</taxon>
        <taxon>Boletales</taxon>
        <taxon>Paxilineae</taxon>
        <taxon>Paxillaceae</taxon>
        <taxon>Paxillus</taxon>
    </lineage>
</organism>
<dbReference type="HOGENOM" id="CLU_069659_0_0_1"/>